<organism evidence="2">
    <name type="scientific">Lepeophtheirus salmonis</name>
    <name type="common">Salmon louse</name>
    <name type="synonym">Caligus salmonis</name>
    <dbReference type="NCBI Taxonomy" id="72036"/>
    <lineage>
        <taxon>Eukaryota</taxon>
        <taxon>Metazoa</taxon>
        <taxon>Ecdysozoa</taxon>
        <taxon>Arthropoda</taxon>
        <taxon>Crustacea</taxon>
        <taxon>Multicrustacea</taxon>
        <taxon>Hexanauplia</taxon>
        <taxon>Copepoda</taxon>
        <taxon>Siphonostomatoida</taxon>
        <taxon>Caligidae</taxon>
        <taxon>Lepeophtheirus</taxon>
    </lineage>
</organism>
<feature type="region of interest" description="Disordered" evidence="1">
    <location>
        <begin position="44"/>
        <end position="66"/>
    </location>
</feature>
<evidence type="ECO:0000313" key="2">
    <source>
        <dbReference type="EMBL" id="CDW35213.1"/>
    </source>
</evidence>
<proteinExistence type="predicted"/>
<protein>
    <submittedName>
        <fullName evidence="2">Uncharacterized protein</fullName>
    </submittedName>
</protein>
<reference evidence="2" key="1">
    <citation type="submission" date="2014-05" db="EMBL/GenBank/DDBJ databases">
        <authorList>
            <person name="Chronopoulou M."/>
        </authorList>
    </citation>
    <scope>NUCLEOTIDE SEQUENCE</scope>
    <source>
        <tissue evidence="2">Whole organism</tissue>
    </source>
</reference>
<dbReference type="EMBL" id="HACA01017852">
    <property type="protein sequence ID" value="CDW35213.1"/>
    <property type="molecule type" value="Transcribed_RNA"/>
</dbReference>
<dbReference type="AlphaFoldDB" id="A0A0K2UAE5"/>
<accession>A0A0K2UAE5</accession>
<evidence type="ECO:0000256" key="1">
    <source>
        <dbReference type="SAM" id="MobiDB-lite"/>
    </source>
</evidence>
<name>A0A0K2UAE5_LEPSM</name>
<sequence>MTLERDRQVSIRALQAVGRLQDHRLRRQQVRNVVEEEGLYQKGQTGSVVVEENTPGQSPQVHEGPCKISRGLTPDCLENSFEFF</sequence>